<evidence type="ECO:0000313" key="3">
    <source>
        <dbReference type="Proteomes" id="UP000270190"/>
    </source>
</evidence>
<dbReference type="InterPro" id="IPR045946">
    <property type="entry name" value="DUF6366"/>
</dbReference>
<dbReference type="Pfam" id="PF19893">
    <property type="entry name" value="DUF6366"/>
    <property type="match status" value="1"/>
</dbReference>
<dbReference type="Proteomes" id="UP000270190">
    <property type="component" value="Unassembled WGS sequence"/>
</dbReference>
<protein>
    <recommendedName>
        <fullName evidence="4">Phage capsid protein</fullName>
    </recommendedName>
</protein>
<gene>
    <name evidence="2" type="ORF">BTBSAS_90109</name>
</gene>
<proteinExistence type="predicted"/>
<reference evidence="3" key="1">
    <citation type="submission" date="2018-04" db="EMBL/GenBank/DDBJ databases">
        <authorList>
            <person name="Illikoud N."/>
        </authorList>
    </citation>
    <scope>NUCLEOTIDE SEQUENCE [LARGE SCALE GENOMIC DNA]</scope>
</reference>
<sequence>MRCLRKEKAENERERLRQEELKKNALSSFGDGVKKSENGNLSDLTGGVNWKITLSIIIVLILVFFIYTIFS</sequence>
<dbReference type="AlphaFoldDB" id="A0A2X0QQB2"/>
<feature type="transmembrane region" description="Helical" evidence="1">
    <location>
        <begin position="52"/>
        <end position="70"/>
    </location>
</feature>
<name>A0A2X0QQB2_BROTH</name>
<keyword evidence="1" id="KW-0812">Transmembrane</keyword>
<evidence type="ECO:0000313" key="2">
    <source>
        <dbReference type="EMBL" id="SPP30895.1"/>
    </source>
</evidence>
<dbReference type="EMBL" id="OUNC01000083">
    <property type="protein sequence ID" value="SPP30895.1"/>
    <property type="molecule type" value="Genomic_DNA"/>
</dbReference>
<accession>A0A2X0QQB2</accession>
<evidence type="ECO:0000256" key="1">
    <source>
        <dbReference type="SAM" id="Phobius"/>
    </source>
</evidence>
<keyword evidence="1" id="KW-1133">Transmembrane helix</keyword>
<keyword evidence="1" id="KW-0472">Membrane</keyword>
<evidence type="ECO:0008006" key="4">
    <source>
        <dbReference type="Google" id="ProtNLM"/>
    </source>
</evidence>
<organism evidence="2 3">
    <name type="scientific">Brochothrix thermosphacta</name>
    <name type="common">Microbacterium thermosphactum</name>
    <dbReference type="NCBI Taxonomy" id="2756"/>
    <lineage>
        <taxon>Bacteria</taxon>
        <taxon>Bacillati</taxon>
        <taxon>Bacillota</taxon>
        <taxon>Bacilli</taxon>
        <taxon>Bacillales</taxon>
        <taxon>Listeriaceae</taxon>
        <taxon>Brochothrix</taxon>
    </lineage>
</organism>